<feature type="signal peptide" evidence="1">
    <location>
        <begin position="1"/>
        <end position="25"/>
    </location>
</feature>
<keyword evidence="1" id="KW-0732">Signal</keyword>
<dbReference type="Proteomes" id="UP000037977">
    <property type="component" value="Unassembled WGS sequence"/>
</dbReference>
<evidence type="ECO:0000256" key="1">
    <source>
        <dbReference type="SAM" id="SignalP"/>
    </source>
</evidence>
<dbReference type="RefSeq" id="WP_053994551.1">
    <property type="nucleotide sequence ID" value="NZ_CP065643.1"/>
</dbReference>
<dbReference type="SUPFAM" id="SSF55486">
    <property type="entry name" value="Metalloproteases ('zincins'), catalytic domain"/>
    <property type="match status" value="1"/>
</dbReference>
<dbReference type="Gene3D" id="3.40.390.10">
    <property type="entry name" value="Collagenase (Catalytic Domain)"/>
    <property type="match status" value="1"/>
</dbReference>
<gene>
    <name evidence="2" type="ORF">ADM90_08550</name>
</gene>
<evidence type="ECO:0008006" key="4">
    <source>
        <dbReference type="Google" id="ProtNLM"/>
    </source>
</evidence>
<feature type="chain" id="PRO_5005834082" description="Peptidase M10 metallopeptidase domain-containing protein" evidence="1">
    <location>
        <begin position="26"/>
        <end position="200"/>
    </location>
</feature>
<sequence>MRKKRISINLFIIALLLLMSSVVSADTWFMHRSNKFNSILTAYYDSSVATYGYTSAYDDARARWGGISSDVSISKTTSTNNNPDKYYIGTTASPTLIGRMIPYTKTSTGFITEASVDDDWLYATVRMYYNNMNSFGMNYSQIVSNAVHEIGHSLKLAHPGQGTESSTPVPSGQYSVMNQGIQSIGPQSYDKNELIKKWGY</sequence>
<dbReference type="EMBL" id="LGCI01000005">
    <property type="protein sequence ID" value="KOY83310.1"/>
    <property type="molecule type" value="Genomic_DNA"/>
</dbReference>
<dbReference type="InterPro" id="IPR024079">
    <property type="entry name" value="MetalloPept_cat_dom_sf"/>
</dbReference>
<name>A0A0M9DMC2_9BACI</name>
<comment type="caution">
    <text evidence="2">The sequence shown here is derived from an EMBL/GenBank/DDBJ whole genome shotgun (WGS) entry which is preliminary data.</text>
</comment>
<evidence type="ECO:0000313" key="2">
    <source>
        <dbReference type="EMBL" id="KOY83310.1"/>
    </source>
</evidence>
<organism evidence="2 3">
    <name type="scientific">Lysinibacillus macroides</name>
    <dbReference type="NCBI Taxonomy" id="33935"/>
    <lineage>
        <taxon>Bacteria</taxon>
        <taxon>Bacillati</taxon>
        <taxon>Bacillota</taxon>
        <taxon>Bacilli</taxon>
        <taxon>Bacillales</taxon>
        <taxon>Bacillaceae</taxon>
        <taxon>Lysinibacillus</taxon>
    </lineage>
</organism>
<proteinExistence type="predicted"/>
<evidence type="ECO:0000313" key="3">
    <source>
        <dbReference type="Proteomes" id="UP000037977"/>
    </source>
</evidence>
<protein>
    <recommendedName>
        <fullName evidence="4">Peptidase M10 metallopeptidase domain-containing protein</fullName>
    </recommendedName>
</protein>
<dbReference type="AlphaFoldDB" id="A0A0M9DMC2"/>
<dbReference type="OrthoDB" id="2148705at2"/>
<accession>A0A0M9DMC2</accession>
<reference evidence="2 3" key="1">
    <citation type="submission" date="2015-07" db="EMBL/GenBank/DDBJ databases">
        <title>Genome sequencing project for genomic taxonomy and phylogenomics of Bacillus-like bacteria.</title>
        <authorList>
            <person name="Liu B."/>
            <person name="Wang J."/>
            <person name="Zhu Y."/>
            <person name="Liu G."/>
            <person name="Chen Q."/>
            <person name="Chen Z."/>
            <person name="Che J."/>
            <person name="Ge C."/>
            <person name="Shi H."/>
            <person name="Pan Z."/>
            <person name="Liu X."/>
        </authorList>
    </citation>
    <scope>NUCLEOTIDE SEQUENCE [LARGE SCALE GENOMIC DNA]</scope>
    <source>
        <strain evidence="2 3">DSM 54</strain>
    </source>
</reference>
<dbReference type="GO" id="GO:0008237">
    <property type="term" value="F:metallopeptidase activity"/>
    <property type="evidence" value="ECO:0007669"/>
    <property type="project" value="InterPro"/>
</dbReference>
<keyword evidence="3" id="KW-1185">Reference proteome</keyword>
<dbReference type="PATRIC" id="fig|33935.3.peg.1177"/>